<dbReference type="CDD" id="cd00198">
    <property type="entry name" value="vWFA"/>
    <property type="match status" value="1"/>
</dbReference>
<gene>
    <name evidence="4" type="ORF">IRI77_09150</name>
</gene>
<dbReference type="KEGG" id="pfer:IRI77_09150"/>
<proteinExistence type="predicted"/>
<organism evidence="4 5">
    <name type="scientific">Paludibaculum fermentans</name>
    <dbReference type="NCBI Taxonomy" id="1473598"/>
    <lineage>
        <taxon>Bacteria</taxon>
        <taxon>Pseudomonadati</taxon>
        <taxon>Acidobacteriota</taxon>
        <taxon>Terriglobia</taxon>
        <taxon>Bryobacterales</taxon>
        <taxon>Bryobacteraceae</taxon>
        <taxon>Paludibaculum</taxon>
    </lineage>
</organism>
<feature type="compositionally biased region" description="Polar residues" evidence="1">
    <location>
        <begin position="363"/>
        <end position="372"/>
    </location>
</feature>
<feature type="compositionally biased region" description="Low complexity" evidence="1">
    <location>
        <begin position="229"/>
        <end position="248"/>
    </location>
</feature>
<accession>A0A7S7NUN4</accession>
<evidence type="ECO:0000256" key="2">
    <source>
        <dbReference type="SAM" id="SignalP"/>
    </source>
</evidence>
<evidence type="ECO:0000313" key="4">
    <source>
        <dbReference type="EMBL" id="QOY90102.1"/>
    </source>
</evidence>
<dbReference type="Gene3D" id="3.40.50.410">
    <property type="entry name" value="von Willebrand factor, type A domain"/>
    <property type="match status" value="1"/>
</dbReference>
<protein>
    <submittedName>
        <fullName evidence="4">VWA domain-containing protein</fullName>
    </submittedName>
</protein>
<dbReference type="RefSeq" id="WP_194451767.1">
    <property type="nucleotide sequence ID" value="NZ_CP063849.1"/>
</dbReference>
<dbReference type="InterPro" id="IPR017802">
    <property type="entry name" value="VWFA-rel_acidobac-type"/>
</dbReference>
<feature type="signal peptide" evidence="2">
    <location>
        <begin position="1"/>
        <end position="19"/>
    </location>
</feature>
<reference evidence="4 5" key="1">
    <citation type="submission" date="2020-10" db="EMBL/GenBank/DDBJ databases">
        <title>Complete genome sequence of Paludibaculum fermentans P105T, a facultatively anaerobic acidobacterium capable of dissimilatory Fe(III) reduction.</title>
        <authorList>
            <person name="Dedysh S.N."/>
            <person name="Beletsky A.V."/>
            <person name="Kulichevskaya I.S."/>
            <person name="Mardanov A.V."/>
            <person name="Ravin N.V."/>
        </authorList>
    </citation>
    <scope>NUCLEOTIDE SEQUENCE [LARGE SCALE GENOMIC DNA]</scope>
    <source>
        <strain evidence="4 5">P105</strain>
    </source>
</reference>
<dbReference type="AlphaFoldDB" id="A0A7S7NUN4"/>
<dbReference type="EMBL" id="CP063849">
    <property type="protein sequence ID" value="QOY90102.1"/>
    <property type="molecule type" value="Genomic_DNA"/>
</dbReference>
<dbReference type="PROSITE" id="PS50234">
    <property type="entry name" value="VWFA"/>
    <property type="match status" value="1"/>
</dbReference>
<dbReference type="Proteomes" id="UP000593892">
    <property type="component" value="Chromosome"/>
</dbReference>
<keyword evidence="2" id="KW-0732">Signal</keyword>
<dbReference type="Pfam" id="PF13519">
    <property type="entry name" value="VWA_2"/>
    <property type="match status" value="1"/>
</dbReference>
<sequence length="462" mass="49207">MRLASLLVLLLACAAAQPADDGNVTFKSDVSLVRVDAQVLDRDGRAVTGLRREDFVLTQNGRRVDVRNFAREEMPVDVIVLLDVSGSMRSHVQRMADAAHDALRVLGPDDRVAMMVFDRSSRVRLPFRSNKDEVEREFESLLRSETFNGGTDITRGLLDAASYMRKSARKDARRAIVIMTDDQTEKDRSEERVGSALAEADTVLSAIIAPDAMSSRHGGYPQGGGQYPPGGNRRGNSWPRGGSIPDIIWGGGGGRIPGGGGGRIPGGGGMGSRTQSAGTSEIARESGGDSMSISDASAFETTLARIRQRYALYFQLPPGTRAGEDNRIQIALADSARSRYPGADIRYRGNYHAPANIDPAAQSDATVVSQSQSPASNDAPAASSAPSEPVRPRRRVVLDDSTGPRGPNPNVGAPAEGTSTPSVAEKPAQPAASSTEKKGWRKANPSDNLPDPEPAPSVKKKQ</sequence>
<feature type="region of interest" description="Disordered" evidence="1">
    <location>
        <begin position="362"/>
        <end position="462"/>
    </location>
</feature>
<feature type="region of interest" description="Disordered" evidence="1">
    <location>
        <begin position="213"/>
        <end position="293"/>
    </location>
</feature>
<feature type="domain" description="VWFA" evidence="3">
    <location>
        <begin position="77"/>
        <end position="207"/>
    </location>
</feature>
<feature type="compositionally biased region" description="Low complexity" evidence="1">
    <location>
        <begin position="373"/>
        <end position="388"/>
    </location>
</feature>
<feature type="chain" id="PRO_5032375387" evidence="2">
    <location>
        <begin position="20"/>
        <end position="462"/>
    </location>
</feature>
<dbReference type="NCBIfam" id="TIGR03436">
    <property type="entry name" value="acidobact_VWFA"/>
    <property type="match status" value="1"/>
</dbReference>
<dbReference type="InterPro" id="IPR002035">
    <property type="entry name" value="VWF_A"/>
</dbReference>
<evidence type="ECO:0000256" key="1">
    <source>
        <dbReference type="SAM" id="MobiDB-lite"/>
    </source>
</evidence>
<feature type="compositionally biased region" description="Gly residues" evidence="1">
    <location>
        <begin position="249"/>
        <end position="271"/>
    </location>
</feature>
<name>A0A7S7NUN4_PALFE</name>
<dbReference type="SUPFAM" id="SSF53300">
    <property type="entry name" value="vWA-like"/>
    <property type="match status" value="1"/>
</dbReference>
<dbReference type="InterPro" id="IPR036465">
    <property type="entry name" value="vWFA_dom_sf"/>
</dbReference>
<keyword evidence="5" id="KW-1185">Reference proteome</keyword>
<dbReference type="SMART" id="SM00327">
    <property type="entry name" value="VWA"/>
    <property type="match status" value="1"/>
</dbReference>
<evidence type="ECO:0000259" key="3">
    <source>
        <dbReference type="PROSITE" id="PS50234"/>
    </source>
</evidence>
<evidence type="ECO:0000313" key="5">
    <source>
        <dbReference type="Proteomes" id="UP000593892"/>
    </source>
</evidence>